<dbReference type="Gene3D" id="3.60.110.10">
    <property type="entry name" value="Carbon-nitrogen hydrolase"/>
    <property type="match status" value="2"/>
</dbReference>
<protein>
    <submittedName>
        <fullName evidence="3">Amidohydrolase</fullName>
    </submittedName>
</protein>
<accession>A0A455SWU2</accession>
<evidence type="ECO:0000259" key="2">
    <source>
        <dbReference type="PROSITE" id="PS50263"/>
    </source>
</evidence>
<dbReference type="EMBL" id="AP019377">
    <property type="protein sequence ID" value="BBH92893.1"/>
    <property type="molecule type" value="Genomic_DNA"/>
</dbReference>
<dbReference type="PANTHER" id="PTHR43674:SF16">
    <property type="entry name" value="CARBON-NITROGEN FAMILY, PUTATIVE (AFU_ORTHOLOGUE AFUA_5G02350)-RELATED"/>
    <property type="match status" value="1"/>
</dbReference>
<reference evidence="3" key="1">
    <citation type="submission" date="2018-12" db="EMBL/GenBank/DDBJ databases">
        <title>Novel natural products biosynthetic potential of the class Ktedonobacteria.</title>
        <authorList>
            <person name="Zheng Y."/>
            <person name="Saitou A."/>
            <person name="Wang C.M."/>
            <person name="Toyoda A."/>
            <person name="Minakuchi Y."/>
            <person name="Sekiguchi Y."/>
            <person name="Ueda K."/>
            <person name="Takano H."/>
            <person name="Sakai Y."/>
            <person name="Yokota A."/>
            <person name="Yabe S."/>
        </authorList>
    </citation>
    <scope>NUCLEOTIDE SEQUENCE</scope>
    <source>
        <strain evidence="3">A3-2</strain>
    </source>
</reference>
<organism evidence="3">
    <name type="scientific">Thermogemmatispora argillosa</name>
    <dbReference type="NCBI Taxonomy" id="2045280"/>
    <lineage>
        <taxon>Bacteria</taxon>
        <taxon>Bacillati</taxon>
        <taxon>Chloroflexota</taxon>
        <taxon>Ktedonobacteria</taxon>
        <taxon>Thermogemmatisporales</taxon>
        <taxon>Thermogemmatisporaceae</taxon>
        <taxon>Thermogemmatispora</taxon>
    </lineage>
</organism>
<sequence length="676" mass="74193">MSTSASSFTRYRVAAIQYEPTPGHKEQNIGDLLRLVEEAARHDARLIVLPELATTGYCWESREEIAPYVEPVPGPTCARFAELAATYDCYIALSLAEVDPESAVYYNTTALLGPQGLLGKYRKLHSYIAEPRWARDGDLGLPVWDTPLGRLAILVCMDAMYFEAARLAAVRGADVLLFPCGWLDEKCPSSWWMLRAFENGLYLIAANRYGRERGVQFSGGSCILNPDGSIQAYRDAGEGIVYGEVDLERCRAKSWGPVGEEPVGDRLADRLPREYVSLVQNTYLWEPLRFHGLYHSHELPPGQLSCAAFVQLELREVLASPEQGPTEAGLATAQEGQLARLQSLVRSLLRVHEPAYPDVLVLPELTLPGPADPSRPDFAERMRAGAIRVPGPETEALIALATEFQLSIVLGVAECAYINGSAEPVYYNTVLLLDPEGVHGIYRKLHLTRADRRWATPGNLGLPTFDSPVGRIGLATGYDVLFPETLRVLASKGCDLVCAPTLLNFPNPIGLGPTAIPFGPHVAPEGYDPLHYLPWRIRAAEHHVYLTIANWSGEANGVRANGFSGIFSPSCSSYPWREVIAEEGESTLMLMTIDTREQRTGRRSTTLSPTYVPGDVAGSLTGELAYDIRETIPGNVVRAKPLLRKRQPFWYLDLVRPSVGLVASAPSESPATPAAR</sequence>
<dbReference type="AlphaFoldDB" id="A0A455SWU2"/>
<dbReference type="InterPro" id="IPR036526">
    <property type="entry name" value="C-N_Hydrolase_sf"/>
</dbReference>
<feature type="domain" description="CN hydrolase" evidence="2">
    <location>
        <begin position="11"/>
        <end position="247"/>
    </location>
</feature>
<evidence type="ECO:0000313" key="3">
    <source>
        <dbReference type="EMBL" id="BBH92893.1"/>
    </source>
</evidence>
<dbReference type="GO" id="GO:0016811">
    <property type="term" value="F:hydrolase activity, acting on carbon-nitrogen (but not peptide) bonds, in linear amides"/>
    <property type="evidence" value="ECO:0007669"/>
    <property type="project" value="TreeGrafter"/>
</dbReference>
<dbReference type="SUPFAM" id="SSF56317">
    <property type="entry name" value="Carbon-nitrogen hydrolase"/>
    <property type="match status" value="2"/>
</dbReference>
<keyword evidence="1 3" id="KW-0378">Hydrolase</keyword>
<evidence type="ECO:0000256" key="1">
    <source>
        <dbReference type="ARBA" id="ARBA00022801"/>
    </source>
</evidence>
<dbReference type="PROSITE" id="PS50263">
    <property type="entry name" value="CN_HYDROLASE"/>
    <property type="match status" value="2"/>
</dbReference>
<gene>
    <name evidence="3" type="ORF">KTA_10920</name>
</gene>
<dbReference type="Pfam" id="PF00795">
    <property type="entry name" value="CN_hydrolase"/>
    <property type="match status" value="2"/>
</dbReference>
<dbReference type="InterPro" id="IPR050345">
    <property type="entry name" value="Aliph_Amidase/BUP"/>
</dbReference>
<feature type="domain" description="CN hydrolase" evidence="2">
    <location>
        <begin position="314"/>
        <end position="609"/>
    </location>
</feature>
<proteinExistence type="predicted"/>
<name>A0A455SWU2_9CHLR</name>
<dbReference type="PANTHER" id="PTHR43674">
    <property type="entry name" value="NITRILASE C965.09-RELATED"/>
    <property type="match status" value="1"/>
</dbReference>
<dbReference type="InterPro" id="IPR003010">
    <property type="entry name" value="C-N_Hydrolase"/>
</dbReference>